<organism evidence="2 3">
    <name type="scientific">Plebeiibacterium sediminum</name>
    <dbReference type="NCBI Taxonomy" id="2992112"/>
    <lineage>
        <taxon>Bacteria</taxon>
        <taxon>Pseudomonadati</taxon>
        <taxon>Bacteroidota</taxon>
        <taxon>Bacteroidia</taxon>
        <taxon>Marinilabiliales</taxon>
        <taxon>Marinilabiliaceae</taxon>
        <taxon>Plebeiibacterium</taxon>
    </lineage>
</organism>
<keyword evidence="1" id="KW-1133">Transmembrane helix</keyword>
<reference evidence="2" key="1">
    <citation type="submission" date="2022-10" db="EMBL/GenBank/DDBJ databases">
        <authorList>
            <person name="Yu W.X."/>
        </authorList>
    </citation>
    <scope>NUCLEOTIDE SEQUENCE</scope>
    <source>
        <strain evidence="2">AAT</strain>
    </source>
</reference>
<feature type="transmembrane region" description="Helical" evidence="1">
    <location>
        <begin position="85"/>
        <end position="107"/>
    </location>
</feature>
<accession>A0AAE3M221</accession>
<name>A0AAE3M221_9BACT</name>
<gene>
    <name evidence="2" type="ORF">OM075_02795</name>
</gene>
<feature type="transmembrane region" description="Helical" evidence="1">
    <location>
        <begin position="119"/>
        <end position="137"/>
    </location>
</feature>
<dbReference type="RefSeq" id="WP_301188947.1">
    <property type="nucleotide sequence ID" value="NZ_JAPDPJ010000003.1"/>
</dbReference>
<keyword evidence="1" id="KW-0812">Transmembrane</keyword>
<protein>
    <submittedName>
        <fullName evidence="2">Uncharacterized protein</fullName>
    </submittedName>
</protein>
<evidence type="ECO:0000313" key="2">
    <source>
        <dbReference type="EMBL" id="MCW3785375.1"/>
    </source>
</evidence>
<sequence length="144" mass="15840">MKNERIANVANYLAAAVALYMGTLYLTANSFMSYHSEAVSHPWSEVESSFQCLILALMRVVAGGFIATAIVIAVLQKKFTSDRKLWISSLILIQGLIVTLTSTYATLIIRLHTPGKPPTYLAIAIGALLIIGFIFNYRTLKSNK</sequence>
<proteinExistence type="predicted"/>
<evidence type="ECO:0000313" key="3">
    <source>
        <dbReference type="Proteomes" id="UP001209229"/>
    </source>
</evidence>
<dbReference type="AlphaFoldDB" id="A0AAE3M221"/>
<feature type="transmembrane region" description="Helical" evidence="1">
    <location>
        <begin position="9"/>
        <end position="28"/>
    </location>
</feature>
<feature type="transmembrane region" description="Helical" evidence="1">
    <location>
        <begin position="48"/>
        <end position="73"/>
    </location>
</feature>
<evidence type="ECO:0000256" key="1">
    <source>
        <dbReference type="SAM" id="Phobius"/>
    </source>
</evidence>
<keyword evidence="1" id="KW-0472">Membrane</keyword>
<keyword evidence="3" id="KW-1185">Reference proteome</keyword>
<comment type="caution">
    <text evidence="2">The sequence shown here is derived from an EMBL/GenBank/DDBJ whole genome shotgun (WGS) entry which is preliminary data.</text>
</comment>
<dbReference type="EMBL" id="JAPDPJ010000003">
    <property type="protein sequence ID" value="MCW3785375.1"/>
    <property type="molecule type" value="Genomic_DNA"/>
</dbReference>
<dbReference type="Proteomes" id="UP001209229">
    <property type="component" value="Unassembled WGS sequence"/>
</dbReference>